<dbReference type="GeneID" id="135328624"/>
<feature type="compositionally biased region" description="Polar residues" evidence="1">
    <location>
        <begin position="289"/>
        <end position="310"/>
    </location>
</feature>
<evidence type="ECO:0000256" key="2">
    <source>
        <dbReference type="SAM" id="Phobius"/>
    </source>
</evidence>
<evidence type="ECO:0000313" key="3">
    <source>
        <dbReference type="Ensembl" id="ENSDNVP00000014697.1"/>
    </source>
</evidence>
<dbReference type="PANTHER" id="PTHR45427:SF1">
    <property type="entry name" value="MUCIN-15"/>
    <property type="match status" value="1"/>
</dbReference>
<dbReference type="Proteomes" id="UP000694423">
    <property type="component" value="Unplaced"/>
</dbReference>
<dbReference type="PANTHER" id="PTHR45427">
    <property type="entry name" value="MUCIN-15"/>
    <property type="match status" value="1"/>
</dbReference>
<reference evidence="3" key="2">
    <citation type="submission" date="2025-09" db="UniProtKB">
        <authorList>
            <consortium name="Ensembl"/>
        </authorList>
    </citation>
    <scope>IDENTIFICATION</scope>
</reference>
<feature type="transmembrane region" description="Helical" evidence="2">
    <location>
        <begin position="321"/>
        <end position="344"/>
    </location>
</feature>
<name>A0A8C4JWN1_DRONO</name>
<reference evidence="3" key="1">
    <citation type="submission" date="2025-08" db="UniProtKB">
        <authorList>
            <consortium name="Ensembl"/>
        </authorList>
    </citation>
    <scope>IDENTIFICATION</scope>
</reference>
<evidence type="ECO:0000256" key="1">
    <source>
        <dbReference type="SAM" id="MobiDB-lite"/>
    </source>
</evidence>
<keyword evidence="2" id="KW-0812">Transmembrane</keyword>
<keyword evidence="4" id="KW-1185">Reference proteome</keyword>
<keyword evidence="2" id="KW-0472">Membrane</keyword>
<protein>
    <recommendedName>
        <fullName evidence="5">MUC15 protein</fullName>
    </recommendedName>
</protein>
<proteinExistence type="predicted"/>
<dbReference type="RefSeq" id="XP_064369575.1">
    <property type="nucleotide sequence ID" value="XM_064513505.1"/>
</dbReference>
<dbReference type="InterPro" id="IPR031371">
    <property type="entry name" value="Mucin-15"/>
</dbReference>
<dbReference type="CTD" id="143662"/>
<accession>A0A8C4JWN1</accession>
<gene>
    <name evidence="3" type="primary">MUC15</name>
</gene>
<feature type="region of interest" description="Disordered" evidence="1">
    <location>
        <begin position="391"/>
        <end position="418"/>
    </location>
</feature>
<feature type="region of interest" description="Disordered" evidence="1">
    <location>
        <begin position="198"/>
        <end position="314"/>
    </location>
</feature>
<dbReference type="Pfam" id="PF15672">
    <property type="entry name" value="Mucin15"/>
    <property type="match status" value="1"/>
</dbReference>
<feature type="compositionally biased region" description="Polar residues" evidence="1">
    <location>
        <begin position="243"/>
        <end position="256"/>
    </location>
</feature>
<dbReference type="Ensembl" id="ENSDNVT00000017656.1">
    <property type="protein sequence ID" value="ENSDNVP00000014697.1"/>
    <property type="gene ID" value="ENSDNVG00000010348.1"/>
</dbReference>
<feature type="compositionally biased region" description="Polar residues" evidence="1">
    <location>
        <begin position="198"/>
        <end position="219"/>
    </location>
</feature>
<organism evidence="3 4">
    <name type="scientific">Dromaius novaehollandiae</name>
    <name type="common">Emu</name>
    <dbReference type="NCBI Taxonomy" id="8790"/>
    <lineage>
        <taxon>Eukaryota</taxon>
        <taxon>Metazoa</taxon>
        <taxon>Chordata</taxon>
        <taxon>Craniata</taxon>
        <taxon>Vertebrata</taxon>
        <taxon>Euteleostomi</taxon>
        <taxon>Archelosauria</taxon>
        <taxon>Archosauria</taxon>
        <taxon>Dinosauria</taxon>
        <taxon>Saurischia</taxon>
        <taxon>Theropoda</taxon>
        <taxon>Coelurosauria</taxon>
        <taxon>Aves</taxon>
        <taxon>Palaeognathae</taxon>
        <taxon>Casuariiformes</taxon>
        <taxon>Dromaiidae</taxon>
        <taxon>Dromaius</taxon>
    </lineage>
</organism>
<evidence type="ECO:0000313" key="4">
    <source>
        <dbReference type="Proteomes" id="UP000694423"/>
    </source>
</evidence>
<dbReference type="AlphaFoldDB" id="A0A8C4JWN1"/>
<keyword evidence="2" id="KW-1133">Transmembrane helix</keyword>
<sequence>MTRVKPVSRGPRCSAVLSPALPYLTALVLCIPDKLTLSHLEYLHSSVPTRLTALRAIAVFRQVLAYIVELKGPIHNKTNFEVNTMQRSCGMVLFFLLARLQWTTNNIEGTTVSETNKEKSSITGANQALLQVTSYRSALLTTSAINLSILSHAALTTADGNVMKRAQRNNQTNNTSLRSTDGTVSFSNVTMVSEDGINNSATSFNRIPTSSATPTTKGDFSTVPRSAAAIPTDTPPTVAPSDISHSTHSAATLSGESSATNPAPSPPGGPLTSSSAKHRTPTTDFGPLRQTTGPNQHFTNTSITSSNSKDTNGEKTNKGGVIFGVILGTILGSVLFGLIGYFICGKKSSESFSHRRLYDDTRSEPVLQLDNSLGPHDVSFGQMCYDKTSATDKAKEDNTGCPNEGIAMDNMTPSYPSE</sequence>
<evidence type="ECO:0008006" key="5">
    <source>
        <dbReference type="Google" id="ProtNLM"/>
    </source>
</evidence>